<dbReference type="PROSITE" id="PS51006">
    <property type="entry name" value="PABS_2"/>
    <property type="match status" value="1"/>
</dbReference>
<reference evidence="8" key="2">
    <citation type="submission" date="2016-10" db="EMBL/GenBank/DDBJ databases">
        <authorList>
            <person name="de Groot N.N."/>
        </authorList>
    </citation>
    <scope>NUCLEOTIDE SEQUENCE [LARGE SCALE GENOMIC DNA]</scope>
    <source>
        <strain evidence="8">DSM 20639</strain>
    </source>
</reference>
<keyword evidence="3 4" id="KW-0620">Polyamine biosynthesis</keyword>
<evidence type="ECO:0000313" key="8">
    <source>
        <dbReference type="EMBL" id="SDE00401.1"/>
    </source>
</evidence>
<dbReference type="Gene3D" id="3.40.50.150">
    <property type="entry name" value="Vaccinia Virus protein VP39"/>
    <property type="match status" value="1"/>
</dbReference>
<feature type="region of interest" description="Disordered" evidence="5">
    <location>
        <begin position="250"/>
        <end position="274"/>
    </location>
</feature>
<protein>
    <submittedName>
        <fullName evidence="7">Fused MFS/spermidine synthase</fullName>
    </submittedName>
</protein>
<dbReference type="CDD" id="cd02440">
    <property type="entry name" value="AdoMet_MTases"/>
    <property type="match status" value="1"/>
</dbReference>
<dbReference type="PANTHER" id="PTHR43317:SF1">
    <property type="entry name" value="THERMOSPERMINE SYNTHASE ACAULIS5"/>
    <property type="match status" value="1"/>
</dbReference>
<evidence type="ECO:0000313" key="7">
    <source>
        <dbReference type="EMBL" id="MDY5153891.1"/>
    </source>
</evidence>
<dbReference type="GO" id="GO:0006596">
    <property type="term" value="P:polyamine biosynthetic process"/>
    <property type="evidence" value="ECO:0007669"/>
    <property type="project" value="UniProtKB-UniRule"/>
</dbReference>
<evidence type="ECO:0000259" key="6">
    <source>
        <dbReference type="PROSITE" id="PS51006"/>
    </source>
</evidence>
<evidence type="ECO:0000256" key="3">
    <source>
        <dbReference type="ARBA" id="ARBA00023115"/>
    </source>
</evidence>
<dbReference type="EMBL" id="FNAU01000001">
    <property type="protein sequence ID" value="SDE00401.1"/>
    <property type="molecule type" value="Genomic_DNA"/>
</dbReference>
<keyword evidence="2 4" id="KW-0808">Transferase</keyword>
<proteinExistence type="inferred from homology"/>
<reference evidence="9" key="1">
    <citation type="submission" date="2016-10" db="EMBL/GenBank/DDBJ databases">
        <authorList>
            <person name="Varghese N."/>
        </authorList>
    </citation>
    <scope>NUCLEOTIDE SEQUENCE [LARGE SCALE GENOMIC DNA]</scope>
    <source>
        <strain evidence="9">DSM 20639</strain>
    </source>
</reference>
<dbReference type="PANTHER" id="PTHR43317">
    <property type="entry name" value="THERMOSPERMINE SYNTHASE ACAULIS5"/>
    <property type="match status" value="1"/>
</dbReference>
<dbReference type="InterPro" id="IPR029063">
    <property type="entry name" value="SAM-dependent_MTases_sf"/>
</dbReference>
<evidence type="ECO:0000313" key="9">
    <source>
        <dbReference type="Proteomes" id="UP000182744"/>
    </source>
</evidence>
<dbReference type="EMBL" id="JAWNFU010000004">
    <property type="protein sequence ID" value="MDY5153891.1"/>
    <property type="molecule type" value="Genomic_DNA"/>
</dbReference>
<evidence type="ECO:0000256" key="4">
    <source>
        <dbReference type="PROSITE-ProRule" id="PRU00354"/>
    </source>
</evidence>
<sequence>MADFPVEPVVTDFSVAELERHRDRPSLVTLFLSGVESSALDLDDPTYLEFEYMQHFRCAVDAVFPPKQPLKALHLGGAGCAFARALDALRPGSRQLAIEIDRRLAEYARQWFDLPRSPRLRIRVEDARHTLDTINPAWDVIIRDAFQGVEVPSHLRTVESAREAARILAPGGVYLLNSIASAGLNRLNAEAAALFTAFKYVTAITDPAILRGRRFGNIVLVASNDELPLYELERKVRSLPLPTRLVDPEDLRARARGAQPARDAEVGWVPGAHP</sequence>
<dbReference type="RefSeq" id="WP_074660603.1">
    <property type="nucleotide sequence ID" value="NZ_FNAU01000001.1"/>
</dbReference>
<evidence type="ECO:0000256" key="1">
    <source>
        <dbReference type="ARBA" id="ARBA00007867"/>
    </source>
</evidence>
<accession>A0A1G6ZD00</accession>
<dbReference type="NCBIfam" id="NF037959">
    <property type="entry name" value="MFS_SpdSyn"/>
    <property type="match status" value="1"/>
</dbReference>
<dbReference type="InterPro" id="IPR030374">
    <property type="entry name" value="PABS"/>
</dbReference>
<feature type="domain" description="PABS" evidence="6">
    <location>
        <begin position="1"/>
        <end position="225"/>
    </location>
</feature>
<dbReference type="GO" id="GO:0016740">
    <property type="term" value="F:transferase activity"/>
    <property type="evidence" value="ECO:0007669"/>
    <property type="project" value="UniProtKB-UniRule"/>
</dbReference>
<evidence type="ECO:0000256" key="2">
    <source>
        <dbReference type="ARBA" id="ARBA00022679"/>
    </source>
</evidence>
<gene>
    <name evidence="7" type="ORF">R6G71_07545</name>
    <name evidence="8" type="ORF">SAMN05421878_10166</name>
</gene>
<feature type="active site" description="Proton acceptor" evidence="4">
    <location>
        <position position="144"/>
    </location>
</feature>
<dbReference type="Proteomes" id="UP000182744">
    <property type="component" value="Unassembled WGS sequence"/>
</dbReference>
<comment type="similarity">
    <text evidence="1">Belongs to the spermidine/spermine synthase family.</text>
</comment>
<dbReference type="SUPFAM" id="SSF53335">
    <property type="entry name" value="S-adenosyl-L-methionine-dependent methyltransferases"/>
    <property type="match status" value="1"/>
</dbReference>
<dbReference type="Proteomes" id="UP001273799">
    <property type="component" value="Unassembled WGS sequence"/>
</dbReference>
<keyword evidence="9" id="KW-1185">Reference proteome</keyword>
<evidence type="ECO:0000256" key="5">
    <source>
        <dbReference type="SAM" id="MobiDB-lite"/>
    </source>
</evidence>
<dbReference type="AlphaFoldDB" id="A0A1G6ZD00"/>
<reference evidence="7" key="3">
    <citation type="submission" date="2023-10" db="EMBL/GenBank/DDBJ databases">
        <title>Whole Genome based description of the genera Actinobaculum and Actinotignum reveals a complex phylogenetic relationship within the species included in the genus Actinotignum.</title>
        <authorList>
            <person name="Jensen C.S."/>
            <person name="Dargis R."/>
            <person name="Kemp M."/>
            <person name="Christensen J.J."/>
        </authorList>
    </citation>
    <scope>NUCLEOTIDE SEQUENCE</scope>
    <source>
        <strain evidence="7">Actinobaculum_suis_CCUG19206T</strain>
    </source>
</reference>
<name>A0A1G6ZD00_9ACTO</name>
<organism evidence="8 9">
    <name type="scientific">Actinobaculum suis</name>
    <dbReference type="NCBI Taxonomy" id="1657"/>
    <lineage>
        <taxon>Bacteria</taxon>
        <taxon>Bacillati</taxon>
        <taxon>Actinomycetota</taxon>
        <taxon>Actinomycetes</taxon>
        <taxon>Actinomycetales</taxon>
        <taxon>Actinomycetaceae</taxon>
        <taxon>Actinobaculum</taxon>
    </lineage>
</organism>